<comment type="similarity">
    <text evidence="6">Belongs to the vsr family.</text>
</comment>
<dbReference type="AlphaFoldDB" id="A0A8T8C8G1"/>
<dbReference type="SUPFAM" id="SSF52980">
    <property type="entry name" value="Restriction endonuclease-like"/>
    <property type="match status" value="1"/>
</dbReference>
<keyword evidence="4 6" id="KW-0378">Hydrolase</keyword>
<dbReference type="GO" id="GO:0006298">
    <property type="term" value="P:mismatch repair"/>
    <property type="evidence" value="ECO:0007669"/>
    <property type="project" value="UniProtKB-UniRule"/>
</dbReference>
<dbReference type="GO" id="GO:0004519">
    <property type="term" value="F:endonuclease activity"/>
    <property type="evidence" value="ECO:0007669"/>
    <property type="project" value="UniProtKB-KW"/>
</dbReference>
<evidence type="ECO:0000256" key="5">
    <source>
        <dbReference type="ARBA" id="ARBA00023204"/>
    </source>
</evidence>
<evidence type="ECO:0000256" key="2">
    <source>
        <dbReference type="ARBA" id="ARBA00022759"/>
    </source>
</evidence>
<dbReference type="Gene3D" id="3.40.960.10">
    <property type="entry name" value="VSR Endonuclease"/>
    <property type="match status" value="1"/>
</dbReference>
<accession>A0A8T8C8G1</accession>
<dbReference type="InterPro" id="IPR011335">
    <property type="entry name" value="Restrct_endonuc-II-like"/>
</dbReference>
<keyword evidence="3 6" id="KW-0227">DNA damage</keyword>
<dbReference type="EMBL" id="CP047260">
    <property type="protein sequence ID" value="QHE99828.1"/>
    <property type="molecule type" value="Genomic_DNA"/>
</dbReference>
<dbReference type="InterPro" id="IPR004603">
    <property type="entry name" value="DNA_mismatch_endonuc_vsr"/>
</dbReference>
<reference evidence="7 8" key="1">
    <citation type="journal article" date="2011" name="PLoS Pathog.">
        <title>Dynamic evolution of pathogenicity revealed by sequencing and comparative genomics of 19 Pseudomonas syringae isolates.</title>
        <authorList>
            <person name="Baltrus D.A."/>
            <person name="Nishimura M.T."/>
            <person name="Romanchuk A."/>
            <person name="Chang J.H."/>
            <person name="Mukhtar M.S."/>
            <person name="Cherkis K."/>
            <person name="Roach J."/>
            <person name="Grant S.R."/>
            <person name="Jones C.D."/>
            <person name="Dangl J.L."/>
        </authorList>
    </citation>
    <scope>NUCLEOTIDE SEQUENCE [LARGE SCALE GENOMIC DNA]</scope>
    <source>
        <strain evidence="7 8">ES4326</strain>
    </source>
</reference>
<evidence type="ECO:0000256" key="3">
    <source>
        <dbReference type="ARBA" id="ARBA00022763"/>
    </source>
</evidence>
<dbReference type="GO" id="GO:0016787">
    <property type="term" value="F:hydrolase activity"/>
    <property type="evidence" value="ECO:0007669"/>
    <property type="project" value="UniProtKB-KW"/>
</dbReference>
<comment type="function">
    <text evidence="6">May nick specific sequences that contain T:G mispairs resulting from m5C-deamination.</text>
</comment>
<organism evidence="7 8">
    <name type="scientific">Pseudomonas syringae pv. maculicola str. ES4326</name>
    <dbReference type="NCBI Taxonomy" id="629265"/>
    <lineage>
        <taxon>Bacteria</taxon>
        <taxon>Pseudomonadati</taxon>
        <taxon>Pseudomonadota</taxon>
        <taxon>Gammaproteobacteria</taxon>
        <taxon>Pseudomonadales</taxon>
        <taxon>Pseudomonadaceae</taxon>
        <taxon>Pseudomonas</taxon>
    </lineage>
</organism>
<evidence type="ECO:0000313" key="8">
    <source>
        <dbReference type="Proteomes" id="UP000003811"/>
    </source>
</evidence>
<evidence type="ECO:0000313" key="7">
    <source>
        <dbReference type="EMBL" id="QHE99828.1"/>
    </source>
</evidence>
<name>A0A8T8C8G1_PSEYM</name>
<protein>
    <recommendedName>
        <fullName evidence="6">Very short patch repair endonuclease</fullName>
        <ecNumber evidence="6">3.1.-.-</ecNumber>
    </recommendedName>
</protein>
<sequence length="140" mass="16480">MIISEARSKIMRSVSKKDTKPEIFVRSLLHRMGLRFRLHPKNLPGTPDIVLRKYRTVIFVHGCFWHRHLGCRYASTPKTRLDFWLPKFESNIQRDSKKEAQLRDLGWRVLVVWECETRLPDQLKIRLAHDLLGFGSVGNS</sequence>
<dbReference type="Proteomes" id="UP000003811">
    <property type="component" value="Chromosome"/>
</dbReference>
<gene>
    <name evidence="7" type="primary">vsr</name>
    <name evidence="7" type="ORF">PMA4326_026565</name>
</gene>
<keyword evidence="5 6" id="KW-0234">DNA repair</keyword>
<evidence type="ECO:0000256" key="1">
    <source>
        <dbReference type="ARBA" id="ARBA00022722"/>
    </source>
</evidence>
<dbReference type="NCBIfam" id="TIGR00632">
    <property type="entry name" value="vsr"/>
    <property type="match status" value="1"/>
</dbReference>
<proteinExistence type="inferred from homology"/>
<dbReference type="Pfam" id="PF03852">
    <property type="entry name" value="Vsr"/>
    <property type="match status" value="1"/>
</dbReference>
<dbReference type="PIRSF" id="PIRSF018267">
    <property type="entry name" value="VSR_endonuc"/>
    <property type="match status" value="1"/>
</dbReference>
<dbReference type="EC" id="3.1.-.-" evidence="6"/>
<keyword evidence="2 6" id="KW-0255">Endonuclease</keyword>
<evidence type="ECO:0000256" key="4">
    <source>
        <dbReference type="ARBA" id="ARBA00022801"/>
    </source>
</evidence>
<evidence type="ECO:0000256" key="6">
    <source>
        <dbReference type="PIRNR" id="PIRNR018267"/>
    </source>
</evidence>
<keyword evidence="1 6" id="KW-0540">Nuclease</keyword>
<dbReference type="REBASE" id="355685">
    <property type="entry name" value="V.Psy4326ORF26560P"/>
</dbReference>
<dbReference type="CDD" id="cd00221">
    <property type="entry name" value="Vsr"/>
    <property type="match status" value="1"/>
</dbReference>